<feature type="compositionally biased region" description="Basic and acidic residues" evidence="1">
    <location>
        <begin position="94"/>
        <end position="103"/>
    </location>
</feature>
<dbReference type="EMBL" id="CM007655">
    <property type="protein sequence ID" value="ONI09056.1"/>
    <property type="molecule type" value="Genomic_DNA"/>
</dbReference>
<proteinExistence type="predicted"/>
<gene>
    <name evidence="2" type="ORF">PRUPE_5G214900</name>
</gene>
<dbReference type="Proteomes" id="UP000006882">
    <property type="component" value="Chromosome G5"/>
</dbReference>
<dbReference type="AlphaFoldDB" id="A0A251PBU2"/>
<dbReference type="Gramene" id="ONI09055">
    <property type="protein sequence ID" value="ONI09055"/>
    <property type="gene ID" value="PRUPE_5G214900"/>
</dbReference>
<evidence type="ECO:0000313" key="2">
    <source>
        <dbReference type="EMBL" id="ONI09056.1"/>
    </source>
</evidence>
<keyword evidence="3" id="KW-1185">Reference proteome</keyword>
<feature type="region of interest" description="Disordered" evidence="1">
    <location>
        <begin position="94"/>
        <end position="114"/>
    </location>
</feature>
<reference evidence="2 3" key="1">
    <citation type="journal article" date="2013" name="Nat. Genet.">
        <title>The high-quality draft genome of peach (Prunus persica) identifies unique patterns of genetic diversity, domestication and genome evolution.</title>
        <authorList>
            <consortium name="International Peach Genome Initiative"/>
            <person name="Verde I."/>
            <person name="Abbott A.G."/>
            <person name="Scalabrin S."/>
            <person name="Jung S."/>
            <person name="Shu S."/>
            <person name="Marroni F."/>
            <person name="Zhebentyayeva T."/>
            <person name="Dettori M.T."/>
            <person name="Grimwood J."/>
            <person name="Cattonaro F."/>
            <person name="Zuccolo A."/>
            <person name="Rossini L."/>
            <person name="Jenkins J."/>
            <person name="Vendramin E."/>
            <person name="Meisel L.A."/>
            <person name="Decroocq V."/>
            <person name="Sosinski B."/>
            <person name="Prochnik S."/>
            <person name="Mitros T."/>
            <person name="Policriti A."/>
            <person name="Cipriani G."/>
            <person name="Dondini L."/>
            <person name="Ficklin S."/>
            <person name="Goodstein D.M."/>
            <person name="Xuan P."/>
            <person name="Del Fabbro C."/>
            <person name="Aramini V."/>
            <person name="Copetti D."/>
            <person name="Gonzalez S."/>
            <person name="Horner D.S."/>
            <person name="Falchi R."/>
            <person name="Lucas S."/>
            <person name="Mica E."/>
            <person name="Maldonado J."/>
            <person name="Lazzari B."/>
            <person name="Bielenberg D."/>
            <person name="Pirona R."/>
            <person name="Miculan M."/>
            <person name="Barakat A."/>
            <person name="Testolin R."/>
            <person name="Stella A."/>
            <person name="Tartarini S."/>
            <person name="Tonutti P."/>
            <person name="Arus P."/>
            <person name="Orellana A."/>
            <person name="Wells C."/>
            <person name="Main D."/>
            <person name="Vizzotto G."/>
            <person name="Silva H."/>
            <person name="Salamini F."/>
            <person name="Schmutz J."/>
            <person name="Morgante M."/>
            <person name="Rokhsar D.S."/>
        </authorList>
    </citation>
    <scope>NUCLEOTIDE SEQUENCE [LARGE SCALE GENOMIC DNA]</scope>
    <source>
        <strain evidence="3">cv. Nemared</strain>
    </source>
</reference>
<name>A0A251PBU2_PRUPE</name>
<protein>
    <submittedName>
        <fullName evidence="2">Uncharacterized protein</fullName>
    </submittedName>
</protein>
<dbReference type="SUPFAM" id="SSF49503">
    <property type="entry name" value="Cupredoxins"/>
    <property type="match status" value="1"/>
</dbReference>
<dbReference type="Gramene" id="ONI09056">
    <property type="protein sequence ID" value="ONI09056"/>
    <property type="gene ID" value="PRUPE_5G214900"/>
</dbReference>
<dbReference type="InterPro" id="IPR008972">
    <property type="entry name" value="Cupredoxin"/>
</dbReference>
<feature type="compositionally biased region" description="Polar residues" evidence="1">
    <location>
        <begin position="104"/>
        <end position="114"/>
    </location>
</feature>
<reference evidence="2" key="2">
    <citation type="submission" date="2016-12" db="EMBL/GenBank/DDBJ databases">
        <title>WGS assembly of Prunus persica.</title>
        <authorList>
            <person name="Verde I."/>
            <person name="Jenkins J."/>
            <person name="Dondini L."/>
            <person name="Micali S."/>
            <person name="Pagliarani G."/>
            <person name="Vendramin E."/>
            <person name="Paris R."/>
            <person name="Aramini V."/>
            <person name="Gazza L."/>
            <person name="Rossini L."/>
            <person name="Bassi D."/>
            <person name="Troggio M."/>
            <person name="Shu S."/>
            <person name="Grimwood J.H."/>
            <person name="Tartarini S."/>
            <person name="Dettori M.T."/>
            <person name="Schmutz J."/>
        </authorList>
    </citation>
    <scope>NUCLEOTIDE SEQUENCE</scope>
</reference>
<dbReference type="EMBL" id="CM007655">
    <property type="protein sequence ID" value="ONI09055.1"/>
    <property type="molecule type" value="Genomic_DNA"/>
</dbReference>
<evidence type="ECO:0000313" key="3">
    <source>
        <dbReference type="Proteomes" id="UP000006882"/>
    </source>
</evidence>
<organism evidence="2 3">
    <name type="scientific">Prunus persica</name>
    <name type="common">Peach</name>
    <name type="synonym">Amygdalus persica</name>
    <dbReference type="NCBI Taxonomy" id="3760"/>
    <lineage>
        <taxon>Eukaryota</taxon>
        <taxon>Viridiplantae</taxon>
        <taxon>Streptophyta</taxon>
        <taxon>Embryophyta</taxon>
        <taxon>Tracheophyta</taxon>
        <taxon>Spermatophyta</taxon>
        <taxon>Magnoliopsida</taxon>
        <taxon>eudicotyledons</taxon>
        <taxon>Gunneridae</taxon>
        <taxon>Pentapetalae</taxon>
        <taxon>rosids</taxon>
        <taxon>fabids</taxon>
        <taxon>Rosales</taxon>
        <taxon>Rosaceae</taxon>
        <taxon>Amygdaloideae</taxon>
        <taxon>Amygdaleae</taxon>
        <taxon>Prunus</taxon>
    </lineage>
</organism>
<accession>A0A251PBU2</accession>
<sequence length="114" mass="12635">MIINKMYTPLLLICADSSCLQPFSPTAVKAWVILFCFDFHGLRFQLHQRLGAGGDQGLVENCHSAHPIFFSSNGVTVFTLDRPGLFYFISGVSGRERPEDDHQSVGTSKPTQIC</sequence>
<evidence type="ECO:0000256" key="1">
    <source>
        <dbReference type="SAM" id="MobiDB-lite"/>
    </source>
</evidence>